<keyword evidence="5" id="KW-0106">Calcium</keyword>
<dbReference type="RefSeq" id="XP_008603782.1">
    <property type="nucleotide sequence ID" value="XM_008605560.1"/>
</dbReference>
<evidence type="ECO:0000256" key="10">
    <source>
        <dbReference type="ARBA" id="ARBA00061395"/>
    </source>
</evidence>
<evidence type="ECO:0000259" key="14">
    <source>
        <dbReference type="Pfam" id="PF00520"/>
    </source>
</evidence>
<dbReference type="InterPro" id="IPR027359">
    <property type="entry name" value="Volt_channel_dom_sf"/>
</dbReference>
<keyword evidence="6 13" id="KW-1133">Transmembrane helix</keyword>
<evidence type="ECO:0000256" key="9">
    <source>
        <dbReference type="ARBA" id="ARBA00023180"/>
    </source>
</evidence>
<dbReference type="eggNOG" id="KOG2301">
    <property type="taxonomic scope" value="Eukaryota"/>
</dbReference>
<dbReference type="EMBL" id="JH767132">
    <property type="protein sequence ID" value="EQC42359.1"/>
    <property type="molecule type" value="Genomic_DNA"/>
</dbReference>
<feature type="transmembrane region" description="Helical" evidence="13">
    <location>
        <begin position="1146"/>
        <end position="1170"/>
    </location>
</feature>
<feature type="region of interest" description="Disordered" evidence="12">
    <location>
        <begin position="496"/>
        <end position="531"/>
    </location>
</feature>
<dbReference type="Gene3D" id="1.10.287.70">
    <property type="match status" value="4"/>
</dbReference>
<organism evidence="15 16">
    <name type="scientific">Saprolegnia diclina (strain VS20)</name>
    <dbReference type="NCBI Taxonomy" id="1156394"/>
    <lineage>
        <taxon>Eukaryota</taxon>
        <taxon>Sar</taxon>
        <taxon>Stramenopiles</taxon>
        <taxon>Oomycota</taxon>
        <taxon>Saprolegniomycetes</taxon>
        <taxon>Saprolegniales</taxon>
        <taxon>Saprolegniaceae</taxon>
        <taxon>Saprolegnia</taxon>
    </lineage>
</organism>
<comment type="similarity">
    <text evidence="10">Belongs to the calcium channel alpha-1 subunit (TC 1.A.1.11) family.</text>
</comment>
<feature type="transmembrane region" description="Helical" evidence="13">
    <location>
        <begin position="718"/>
        <end position="741"/>
    </location>
</feature>
<keyword evidence="8 13" id="KW-0472">Membrane</keyword>
<keyword evidence="16" id="KW-1185">Reference proteome</keyword>
<dbReference type="STRING" id="1156394.T0QVV7"/>
<evidence type="ECO:0000313" key="16">
    <source>
        <dbReference type="Proteomes" id="UP000030762"/>
    </source>
</evidence>
<dbReference type="Gene3D" id="1.10.238.10">
    <property type="entry name" value="EF-hand"/>
    <property type="match status" value="1"/>
</dbReference>
<proteinExistence type="inferred from homology"/>
<keyword evidence="3" id="KW-1003">Cell membrane</keyword>
<feature type="transmembrane region" description="Helical" evidence="13">
    <location>
        <begin position="1295"/>
        <end position="1321"/>
    </location>
</feature>
<feature type="transmembrane region" description="Helical" evidence="13">
    <location>
        <begin position="1026"/>
        <end position="1054"/>
    </location>
</feature>
<feature type="domain" description="Ion transport" evidence="14">
    <location>
        <begin position="1228"/>
        <end position="1466"/>
    </location>
</feature>
<keyword evidence="4 13" id="KW-0812">Transmembrane</keyword>
<feature type="transmembrane region" description="Helical" evidence="13">
    <location>
        <begin position="629"/>
        <end position="653"/>
    </location>
</feature>
<dbReference type="Pfam" id="PF00520">
    <property type="entry name" value="Ion_trans"/>
    <property type="match status" value="4"/>
</dbReference>
<feature type="domain" description="Ion transport" evidence="14">
    <location>
        <begin position="905"/>
        <end position="1180"/>
    </location>
</feature>
<dbReference type="PANTHER" id="PTHR10037:SF62">
    <property type="entry name" value="SODIUM CHANNEL PROTEIN 60E"/>
    <property type="match status" value="1"/>
</dbReference>
<feature type="transmembrane region" description="Helical" evidence="13">
    <location>
        <begin position="1229"/>
        <end position="1246"/>
    </location>
</feature>
<name>T0QVV7_SAPDV</name>
<feature type="transmembrane region" description="Helical" evidence="13">
    <location>
        <begin position="785"/>
        <end position="810"/>
    </location>
</feature>
<dbReference type="OrthoDB" id="2984333at2759"/>
<dbReference type="Proteomes" id="UP000030762">
    <property type="component" value="Unassembled WGS sequence"/>
</dbReference>
<evidence type="ECO:0000256" key="7">
    <source>
        <dbReference type="ARBA" id="ARBA00023065"/>
    </source>
</evidence>
<evidence type="ECO:0000313" key="15">
    <source>
        <dbReference type="EMBL" id="EQC42359.1"/>
    </source>
</evidence>
<feature type="transmembrane region" description="Helical" evidence="13">
    <location>
        <begin position="305"/>
        <end position="328"/>
    </location>
</feature>
<feature type="transmembrane region" description="Helical" evidence="13">
    <location>
        <begin position="1342"/>
        <end position="1367"/>
    </location>
</feature>
<feature type="transmembrane region" description="Helical" evidence="13">
    <location>
        <begin position="423"/>
        <end position="447"/>
    </location>
</feature>
<dbReference type="FunFam" id="1.10.287.70:FF:000093">
    <property type="entry name" value="Calcium channel subunit Cch1"/>
    <property type="match status" value="1"/>
</dbReference>
<feature type="domain" description="Ion transport" evidence="14">
    <location>
        <begin position="594"/>
        <end position="818"/>
    </location>
</feature>
<gene>
    <name evidence="15" type="ORF">SDRG_00097</name>
</gene>
<accession>T0QVV7</accession>
<feature type="transmembrane region" description="Helical" evidence="13">
    <location>
        <begin position="213"/>
        <end position="232"/>
    </location>
</feature>
<keyword evidence="7" id="KW-0406">Ion transport</keyword>
<dbReference type="GO" id="GO:0005248">
    <property type="term" value="F:voltage-gated sodium channel activity"/>
    <property type="evidence" value="ECO:0007669"/>
    <property type="project" value="TreeGrafter"/>
</dbReference>
<dbReference type="PANTHER" id="PTHR10037">
    <property type="entry name" value="VOLTAGE-GATED CATION CHANNEL CALCIUM AND SODIUM"/>
    <property type="match status" value="1"/>
</dbReference>
<feature type="transmembrane region" description="Helical" evidence="13">
    <location>
        <begin position="189"/>
        <end position="207"/>
    </location>
</feature>
<evidence type="ECO:0000256" key="6">
    <source>
        <dbReference type="ARBA" id="ARBA00022989"/>
    </source>
</evidence>
<protein>
    <recommendedName>
        <fullName evidence="11">Calcium-channel protein CCH1</fullName>
    </recommendedName>
</protein>
<feature type="domain" description="Ion transport" evidence="14">
    <location>
        <begin position="189"/>
        <end position="451"/>
    </location>
</feature>
<feature type="region of interest" description="Disordered" evidence="12">
    <location>
        <begin position="1801"/>
        <end position="1879"/>
    </location>
</feature>
<evidence type="ECO:0000256" key="8">
    <source>
        <dbReference type="ARBA" id="ARBA00023136"/>
    </source>
</evidence>
<comment type="subcellular location">
    <subcellularLocation>
        <location evidence="1">Cell membrane</location>
        <topology evidence="1">Multi-pass membrane protein</topology>
    </subcellularLocation>
</comment>
<feature type="transmembrane region" description="Helical" evidence="13">
    <location>
        <begin position="905"/>
        <end position="923"/>
    </location>
</feature>
<evidence type="ECO:0000256" key="1">
    <source>
        <dbReference type="ARBA" id="ARBA00004651"/>
    </source>
</evidence>
<dbReference type="GeneID" id="19940824"/>
<evidence type="ECO:0000256" key="13">
    <source>
        <dbReference type="SAM" id="Phobius"/>
    </source>
</evidence>
<reference evidence="15 16" key="1">
    <citation type="submission" date="2012-04" db="EMBL/GenBank/DDBJ databases">
        <title>The Genome Sequence of Saprolegnia declina VS20.</title>
        <authorList>
            <consortium name="The Broad Institute Genome Sequencing Platform"/>
            <person name="Russ C."/>
            <person name="Nusbaum C."/>
            <person name="Tyler B."/>
            <person name="van West P."/>
            <person name="Dieguez-Uribeondo J."/>
            <person name="de Bruijn I."/>
            <person name="Tripathy S."/>
            <person name="Jiang R."/>
            <person name="Young S.K."/>
            <person name="Zeng Q."/>
            <person name="Gargeya S."/>
            <person name="Fitzgerald M."/>
            <person name="Haas B."/>
            <person name="Abouelleil A."/>
            <person name="Alvarado L."/>
            <person name="Arachchi H.M."/>
            <person name="Berlin A."/>
            <person name="Chapman S.B."/>
            <person name="Goldberg J."/>
            <person name="Griggs A."/>
            <person name="Gujja S."/>
            <person name="Hansen M."/>
            <person name="Howarth C."/>
            <person name="Imamovic A."/>
            <person name="Larimer J."/>
            <person name="McCowen C."/>
            <person name="Montmayeur A."/>
            <person name="Murphy C."/>
            <person name="Neiman D."/>
            <person name="Pearson M."/>
            <person name="Priest M."/>
            <person name="Roberts A."/>
            <person name="Saif S."/>
            <person name="Shea T."/>
            <person name="Sisk P."/>
            <person name="Sykes S."/>
            <person name="Wortman J."/>
            <person name="Nusbaum C."/>
            <person name="Birren B."/>
        </authorList>
    </citation>
    <scope>NUCLEOTIDE SEQUENCE [LARGE SCALE GENOMIC DNA]</scope>
    <source>
        <strain evidence="15 16">VS20</strain>
    </source>
</reference>
<evidence type="ECO:0000256" key="4">
    <source>
        <dbReference type="ARBA" id="ARBA00022692"/>
    </source>
</evidence>
<evidence type="ECO:0000256" key="12">
    <source>
        <dbReference type="SAM" id="MobiDB-lite"/>
    </source>
</evidence>
<dbReference type="PROSITE" id="PS50096">
    <property type="entry name" value="IQ"/>
    <property type="match status" value="1"/>
</dbReference>
<dbReference type="GO" id="GO:0001518">
    <property type="term" value="C:voltage-gated sodium channel complex"/>
    <property type="evidence" value="ECO:0007669"/>
    <property type="project" value="TreeGrafter"/>
</dbReference>
<dbReference type="OMA" id="FCAERIS"/>
<feature type="compositionally biased region" description="Basic residues" evidence="12">
    <location>
        <begin position="1812"/>
        <end position="1828"/>
    </location>
</feature>
<dbReference type="InterPro" id="IPR005821">
    <property type="entry name" value="Ion_trans_dom"/>
</dbReference>
<evidence type="ECO:0000256" key="11">
    <source>
        <dbReference type="ARBA" id="ARBA00067459"/>
    </source>
</evidence>
<dbReference type="InParanoid" id="T0QVV7"/>
<feature type="transmembrane region" description="Helical" evidence="13">
    <location>
        <begin position="253"/>
        <end position="274"/>
    </location>
</feature>
<feature type="transmembrane region" description="Helical" evidence="13">
    <location>
        <begin position="588"/>
        <end position="609"/>
    </location>
</feature>
<keyword evidence="2" id="KW-0813">Transport</keyword>
<dbReference type="InterPro" id="IPR043203">
    <property type="entry name" value="VGCC_Ca_Na"/>
</dbReference>
<feature type="transmembrane region" description="Helical" evidence="13">
    <location>
        <begin position="945"/>
        <end position="964"/>
    </location>
</feature>
<feature type="compositionally biased region" description="Low complexity" evidence="12">
    <location>
        <begin position="1836"/>
        <end position="1846"/>
    </location>
</feature>
<evidence type="ECO:0000256" key="3">
    <source>
        <dbReference type="ARBA" id="ARBA00022475"/>
    </source>
</evidence>
<dbReference type="Gene3D" id="1.20.120.350">
    <property type="entry name" value="Voltage-gated potassium channels. Chain C"/>
    <property type="match status" value="4"/>
</dbReference>
<dbReference type="VEuPathDB" id="FungiDB:SDRG_00097"/>
<feature type="region of interest" description="Disordered" evidence="12">
    <location>
        <begin position="70"/>
        <end position="126"/>
    </location>
</feature>
<feature type="compositionally biased region" description="Low complexity" evidence="12">
    <location>
        <begin position="97"/>
        <end position="107"/>
    </location>
</feature>
<feature type="transmembrane region" description="Helical" evidence="13">
    <location>
        <begin position="1436"/>
        <end position="1459"/>
    </location>
</feature>
<feature type="compositionally biased region" description="Basic and acidic residues" evidence="12">
    <location>
        <begin position="142"/>
        <end position="163"/>
    </location>
</feature>
<evidence type="ECO:0000256" key="5">
    <source>
        <dbReference type="ARBA" id="ARBA00022837"/>
    </source>
</evidence>
<evidence type="ECO:0000256" key="2">
    <source>
        <dbReference type="ARBA" id="ARBA00022448"/>
    </source>
</evidence>
<keyword evidence="9" id="KW-0325">Glycoprotein</keyword>
<feature type="transmembrane region" description="Helical" evidence="13">
    <location>
        <begin position="393"/>
        <end position="411"/>
    </location>
</feature>
<dbReference type="SUPFAM" id="SSF81324">
    <property type="entry name" value="Voltage-gated potassium channels"/>
    <property type="match status" value="4"/>
</dbReference>
<feature type="region of interest" description="Disordered" evidence="12">
    <location>
        <begin position="140"/>
        <end position="168"/>
    </location>
</feature>
<sequence length="1879" mass="209439">MDEPAAKGGTWNHTVGTVVRANITGTSAHHNSIARKASQMLCNPIFKQHVWGQVHHARREKLNDLHAKRQERKRSMLQSPAASIPEDDDPPPPRPTIQPRTPTTKSPPRSPKNHDPTPGRATMHLRPTMNPLAQMAFKSMRSTRERSPSRMAPSERTENEHAIAAKSSGPPSIEARFRRFAKRTLRRKYASSVIAGAVLLDTLIMALDSTGSTALGVLDFVLTLFFAFELALRISVHGAFHGHHPLIRNKTAVVQFLVVTSSFLSFCVLGFGTLSQWRVLRGLKAYRCFTAVRGIKRILSAITKAIPLLTNVGVLAFFFLLMFSILGLEAFSTVYDGMCAVQGTPNTPLLTNDTRLMYPVVYCSSNTGCPPTFVCASVDSSDNSSFHSFQNGFASFLLVFQVMVLDGWIDSIMDPALQTTSDIALLFFILIVFLLVFLVLNLFVAVITTAFMGHDGECSTTEPAHASGQLDMRKMGKEDEEQHLYMVLGTTMAVEQASNSTPHDVPPLPALLSAQSESDDESSRRRSTATTDGELTRRMFSSLSLPTETVTSFVSSRDLFASTHVSAEEKFRLHLASAPGVSGRFRRFILSETFADLVMLCIIVNTLALMTEYPNMGEPWQSFFDDVEFFFSGVFTIEVLLKFYAFQSVGLFLSAYERWFDAIVVGTSCLKYTNDGDLNTLSWMDNVSILRTLRIGRLMWRWKGTRKLIESVLKSSRAVFNLFVFLLLILIVHSVLAMQLFGLEKDMPRRNFQGFVQSFVTLFQVLSGDAWAEVMESILERDSLFFAPFFMVFVFFGQFVVLNLFIAVILENFEISEEEAYQLQLERVLAIPKELQMLEKIEEVGVRAFYANNDIRQLENVQDIKARRFLGVSERHVHAAVSVAPADAFLEDIVARIDKILASAAFKWFIILTIVLSCVGLAIDDPVITSQLSAAELAAQNAKNYALTSVNTFALVVFVIEFALKKHYIEDPWNRLDICLLIVAVLDEAISYGTQRTKGNNLVKVLRVGRVLRPLRLFNQDGDMKLIMTSFAAALPAVLDVLVLCLGVFIIFGITGRTLFSQKMYSCNDTSVANRAQCTGFYEALPLPASDTPVLMPRVWVPYRARFDTLASSMIALMELSSVKWVDTAEFAMDIVGLNEQPILNYSMIYIGYFISFVFVGGFFLIRLFVGVLVEQFQRNNGTQILTPSQKCWVELERHMLLLKPRYSVPEPTNAIRSRFYRVAKSHRFEHFMSSIIVINMLFMLLNPTKAAQQWKFAFETIDKLFVVSYSCEFATKLVAFGQHIFRDTWHVFDLVLLIGSYVSYLPGISIHQISQVGRIFRVMRVMKFVKVSKGVRTIFRTFRASLSSIGNVVLLLVLLLYIFAILGRQLFGTIKYGPNLNETQNFQTFGNALLTLFDLIAGGEWHLLMTDCMVEGADCATIGTDTDCGDYYAAWVYYLVFVIAIVYIFLNLFIAVILENFRSCYVKDISPVTLEDFEGYQEVFEKYDPLHKGIIPIYMLPRFLHDLPPNLRVSTAGNRMAYLHLRFEIEQVQLAPSTPQSTPFFNALLRTVCIHHMGIRALSYEQQRDRVKQIFVIKEKVAAMIVRAMLRGVIERTRIRAKRETMYALTCTKTVAHRRSVVYTRLHAHDEEGEEVDKASIAIREGSEDDDDVQVDAVATADAPLVTCGASSLLDAVPLQVPTALSTPTLKIEEAPFDIPQRRLRVSVDGDIVSSQPVADGTITVESSPARDAHMLSATASAVDAPVAGTATTTGATIQPSNSTEHNLAAEATVAPVEASSVMDVEATGAALTMSKSVELDGAEGTGKPLNGKKKARHVHRHPGKKPKANEEAVDASASSASEDNPPLVEKNGAPPVAESGLRPLRLPKLHVDKVTPI</sequence>